<dbReference type="SUPFAM" id="SSF51206">
    <property type="entry name" value="cAMP-binding domain-like"/>
    <property type="match status" value="1"/>
</dbReference>
<proteinExistence type="predicted"/>
<dbReference type="EMBL" id="JWZX01002860">
    <property type="protein sequence ID" value="KOO26382.1"/>
    <property type="molecule type" value="Genomic_DNA"/>
</dbReference>
<dbReference type="InterPro" id="IPR014710">
    <property type="entry name" value="RmlC-like_jellyroll"/>
</dbReference>
<dbReference type="GO" id="GO:0003700">
    <property type="term" value="F:DNA-binding transcription factor activity"/>
    <property type="evidence" value="ECO:0007669"/>
    <property type="project" value="TreeGrafter"/>
</dbReference>
<reference evidence="5" key="1">
    <citation type="journal article" date="2015" name="PLoS Genet.">
        <title>Genome Sequence and Transcriptome Analyses of Chrysochromulina tobin: Metabolic Tools for Enhanced Algal Fitness in the Prominent Order Prymnesiales (Haptophyceae).</title>
        <authorList>
            <person name="Hovde B.T."/>
            <person name="Deodato C.R."/>
            <person name="Hunsperger H.M."/>
            <person name="Ryken S.A."/>
            <person name="Yost W."/>
            <person name="Jha R.K."/>
            <person name="Patterson J."/>
            <person name="Monnat R.J. Jr."/>
            <person name="Barlow S.B."/>
            <person name="Starkenburg S.R."/>
            <person name="Cattolico R.A."/>
        </authorList>
    </citation>
    <scope>NUCLEOTIDE SEQUENCE</scope>
    <source>
        <strain evidence="5">CCMP291</strain>
    </source>
</reference>
<evidence type="ECO:0000256" key="2">
    <source>
        <dbReference type="SAM" id="MobiDB-lite"/>
    </source>
</evidence>
<evidence type="ECO:0000256" key="1">
    <source>
        <dbReference type="SAM" id="Coils"/>
    </source>
</evidence>
<evidence type="ECO:0000313" key="5">
    <source>
        <dbReference type="Proteomes" id="UP000037460"/>
    </source>
</evidence>
<dbReference type="InterPro" id="IPR050397">
    <property type="entry name" value="Env_Response_Regulators"/>
</dbReference>
<dbReference type="GO" id="GO:0005829">
    <property type="term" value="C:cytosol"/>
    <property type="evidence" value="ECO:0007669"/>
    <property type="project" value="TreeGrafter"/>
</dbReference>
<keyword evidence="1" id="KW-0175">Coiled coil</keyword>
<comment type="caution">
    <text evidence="4">The sequence shown here is derived from an EMBL/GenBank/DDBJ whole genome shotgun (WGS) entry which is preliminary data.</text>
</comment>
<dbReference type="Pfam" id="PF00027">
    <property type="entry name" value="cNMP_binding"/>
    <property type="match status" value="1"/>
</dbReference>
<dbReference type="InterPro" id="IPR000595">
    <property type="entry name" value="cNMP-bd_dom"/>
</dbReference>
<organism evidence="4 5">
    <name type="scientific">Chrysochromulina tobinii</name>
    <dbReference type="NCBI Taxonomy" id="1460289"/>
    <lineage>
        <taxon>Eukaryota</taxon>
        <taxon>Haptista</taxon>
        <taxon>Haptophyta</taxon>
        <taxon>Prymnesiophyceae</taxon>
        <taxon>Prymnesiales</taxon>
        <taxon>Chrysochromulinaceae</taxon>
        <taxon>Chrysochromulina</taxon>
    </lineage>
</organism>
<feature type="coiled-coil region" evidence="1">
    <location>
        <begin position="317"/>
        <end position="425"/>
    </location>
</feature>
<dbReference type="SMART" id="SM00100">
    <property type="entry name" value="cNMP"/>
    <property type="match status" value="1"/>
</dbReference>
<dbReference type="AlphaFoldDB" id="A0A0M0JJ69"/>
<dbReference type="PROSITE" id="PS50042">
    <property type="entry name" value="CNMP_BINDING_3"/>
    <property type="match status" value="1"/>
</dbReference>
<dbReference type="PANTHER" id="PTHR24567">
    <property type="entry name" value="CRP FAMILY TRANSCRIPTIONAL REGULATORY PROTEIN"/>
    <property type="match status" value="1"/>
</dbReference>
<accession>A0A0M0JJ69</accession>
<evidence type="ECO:0000259" key="3">
    <source>
        <dbReference type="PROSITE" id="PS50042"/>
    </source>
</evidence>
<sequence length="686" mass="74237">MPAWRTSDTSIAGAVEALRGVQAVSRHFHGFDDYEVRVLAKAMSMVEFHEGDSIIEKGETASWFGVLLSGTVHAVIAPDLRFPIHRGEILGEQSLFSQPSTRSASVVGATAGMMGLFTFDELAAFVQDAPALGLRLVSLLGHASAEKLDAERAIAVRDARPAPMAPAWKQLKQPTELLRLFTEVAGRSRDLSTLSAADCEALFSVGHVLPFAAGEELVGAGQEVPFAAVVLSGEVRVADRLLRPAPAATMAEKEPGPKKGQKGASAPNEAAAGGKDGKDGKDSKDKIGSESVAAKKSAEVFLRKRVHEQDLRHTEEKARSAIELADLQGEKKALEARLEKLLSELQNARFVLQAERKRVAAVEKANAELQQRLDEENSKVAKVETRHALTIRSLVAEQQARQLEAREAKAKASKLLHELEAARAEAGLTAGAASLGASSARESRGALELQLLVQELADCERHPAELERALRLAHASEHEAIKSANQTKRLVEEMSADWQAQCAELGRQAEAAAQQQQQAKSCSALDRLVLVVRSAQLQKARIEAKQALSVKDQAMSDLQGAVQKLHPLQKNMATLQTVMGRMQARLDEAAASMEELRTTNKRMRTGAQALMIVYLRSLALARRATAKNAQALRAETSKLEATEAKLAQLLETHARTLDENSTQVTLLHAEQARLVEEHLAALARVE</sequence>
<keyword evidence="5" id="KW-1185">Reference proteome</keyword>
<evidence type="ECO:0000313" key="4">
    <source>
        <dbReference type="EMBL" id="KOO26382.1"/>
    </source>
</evidence>
<dbReference type="CDD" id="cd00038">
    <property type="entry name" value="CAP_ED"/>
    <property type="match status" value="1"/>
</dbReference>
<feature type="region of interest" description="Disordered" evidence="2">
    <location>
        <begin position="246"/>
        <end position="291"/>
    </location>
</feature>
<dbReference type="Proteomes" id="UP000037460">
    <property type="component" value="Unassembled WGS sequence"/>
</dbReference>
<protein>
    <recommendedName>
        <fullName evidence="3">Cyclic nucleotide-binding domain-containing protein</fullName>
    </recommendedName>
</protein>
<dbReference type="Gene3D" id="2.60.120.10">
    <property type="entry name" value="Jelly Rolls"/>
    <property type="match status" value="1"/>
</dbReference>
<gene>
    <name evidence="4" type="ORF">Ctob_012396</name>
</gene>
<feature type="non-terminal residue" evidence="4">
    <location>
        <position position="686"/>
    </location>
</feature>
<dbReference type="PANTHER" id="PTHR24567:SF74">
    <property type="entry name" value="HTH-TYPE TRANSCRIPTIONAL REGULATOR ARCR"/>
    <property type="match status" value="1"/>
</dbReference>
<dbReference type="InterPro" id="IPR018490">
    <property type="entry name" value="cNMP-bd_dom_sf"/>
</dbReference>
<name>A0A0M0JJ69_9EUKA</name>
<feature type="domain" description="Cyclic nucleotide-binding" evidence="3">
    <location>
        <begin position="27"/>
        <end position="110"/>
    </location>
</feature>
<feature type="compositionally biased region" description="Basic and acidic residues" evidence="2">
    <location>
        <begin position="275"/>
        <end position="288"/>
    </location>
</feature>
<feature type="coiled-coil region" evidence="1">
    <location>
        <begin position="632"/>
        <end position="659"/>
    </location>
</feature>